<keyword evidence="2" id="KW-1185">Reference proteome</keyword>
<organism evidence="1 2">
    <name type="scientific">Melastoma candidum</name>
    <dbReference type="NCBI Taxonomy" id="119954"/>
    <lineage>
        <taxon>Eukaryota</taxon>
        <taxon>Viridiplantae</taxon>
        <taxon>Streptophyta</taxon>
        <taxon>Embryophyta</taxon>
        <taxon>Tracheophyta</taxon>
        <taxon>Spermatophyta</taxon>
        <taxon>Magnoliopsida</taxon>
        <taxon>eudicotyledons</taxon>
        <taxon>Gunneridae</taxon>
        <taxon>Pentapetalae</taxon>
        <taxon>rosids</taxon>
        <taxon>malvids</taxon>
        <taxon>Myrtales</taxon>
        <taxon>Melastomataceae</taxon>
        <taxon>Melastomatoideae</taxon>
        <taxon>Melastomateae</taxon>
        <taxon>Melastoma</taxon>
    </lineage>
</organism>
<protein>
    <submittedName>
        <fullName evidence="1">Uncharacterized protein</fullName>
    </submittedName>
</protein>
<sequence length="261" mass="29552">MQEVQLDENVKLLDCHGVVMLKSSENDAAIARNCKRIEKLDDPISPGDSETLPGRILVNIYKVPSFEAVDDSLQKVATVPGRLKKRGIINVYAAARIVLHKWNEGKITYTIRCPRKANNQHYQKPRSLMNMERSSTSNMAEVCLENQEDALQESSNKGDGVEGNDESIGHCQRGYWREKGRSLSRQPNEKLYVTEGSLNQAEKKRRRTKSYPKSMPMDVASGNDENNDDDYEFKVYYVKNRCAVDDGAVEENADPPEPWIA</sequence>
<comment type="caution">
    <text evidence="1">The sequence shown here is derived from an EMBL/GenBank/DDBJ whole genome shotgun (WGS) entry which is preliminary data.</text>
</comment>
<name>A0ACB9M6Z3_9MYRT</name>
<dbReference type="EMBL" id="CM042889">
    <property type="protein sequence ID" value="KAI4319331.1"/>
    <property type="molecule type" value="Genomic_DNA"/>
</dbReference>
<evidence type="ECO:0000313" key="1">
    <source>
        <dbReference type="EMBL" id="KAI4319331.1"/>
    </source>
</evidence>
<reference evidence="2" key="1">
    <citation type="journal article" date="2023" name="Front. Plant Sci.">
        <title>Chromosomal-level genome assembly of Melastoma candidum provides insights into trichome evolution.</title>
        <authorList>
            <person name="Zhong Y."/>
            <person name="Wu W."/>
            <person name="Sun C."/>
            <person name="Zou P."/>
            <person name="Liu Y."/>
            <person name="Dai S."/>
            <person name="Zhou R."/>
        </authorList>
    </citation>
    <scope>NUCLEOTIDE SEQUENCE [LARGE SCALE GENOMIC DNA]</scope>
</reference>
<gene>
    <name evidence="1" type="ORF">MLD38_032939</name>
</gene>
<accession>A0ACB9M6Z3</accession>
<proteinExistence type="predicted"/>
<evidence type="ECO:0000313" key="2">
    <source>
        <dbReference type="Proteomes" id="UP001057402"/>
    </source>
</evidence>
<dbReference type="Proteomes" id="UP001057402">
    <property type="component" value="Chromosome 10"/>
</dbReference>